<dbReference type="SUPFAM" id="SSF53335">
    <property type="entry name" value="S-adenosyl-L-methionine-dependent methyltransferases"/>
    <property type="match status" value="1"/>
</dbReference>
<feature type="region of interest" description="Disordered" evidence="2">
    <location>
        <begin position="145"/>
        <end position="166"/>
    </location>
</feature>
<sequence>MSCLQTPKLSNPQPRAMPEPAVAAPPSSVIFSSDDKSVVLIDIPRSLEEAQVPPGHGPSRRIYSGPPPSAPLPTPEPKPRRHGPGGLGRGAGAAHAPSEQSLAAQLADLMTAAAVERALQLIREHHQGPFYLPRVAGPAGETAREKDSADVQPAVASSPTTFMPPDARHIHGTIQETRQVLLDSAPQFKLIVLDPPWPNRSARRRRQGDRYATATTMPQVQDLLATVPVPAHLAQDGLVAVWITNKARAAELLTAPTTGLFAAWGLELAAEWTWLKVAASGKPLYDVESQWRKPWERLLIAKRRGAKTPPGLAPKVLVACPDVHSRKPTLRGLFEGVLGRGYVGLEVFARNLTAGWWSWGDQVLQFQDASYWEPLAGQEEKKEA</sequence>
<feature type="compositionally biased region" description="Low complexity" evidence="2">
    <location>
        <begin position="14"/>
        <end position="26"/>
    </location>
</feature>
<gene>
    <name evidence="3" type="ORF">VFPFJ_06312</name>
</gene>
<feature type="region of interest" description="Disordered" evidence="2">
    <location>
        <begin position="1"/>
        <end position="29"/>
    </location>
</feature>
<dbReference type="STRING" id="33203.A0A179HJT8"/>
<evidence type="ECO:0000313" key="4">
    <source>
        <dbReference type="Proteomes" id="UP000078340"/>
    </source>
</evidence>
<evidence type="ECO:0000256" key="1">
    <source>
        <dbReference type="PROSITE-ProRule" id="PRU00489"/>
    </source>
</evidence>
<protein>
    <submittedName>
        <fullName evidence="3">MT-A70 family</fullName>
    </submittedName>
</protein>
<dbReference type="InterPro" id="IPR007757">
    <property type="entry name" value="MT-A70-like"/>
</dbReference>
<proteinExistence type="inferred from homology"/>
<comment type="caution">
    <text evidence="3">The sequence shown here is derived from an EMBL/GenBank/DDBJ whole genome shotgun (WGS) entry which is preliminary data.</text>
</comment>
<comment type="similarity">
    <text evidence="1">Belongs to the MT-A70-like family.</text>
</comment>
<dbReference type="AlphaFoldDB" id="A0A179HJT8"/>
<evidence type="ECO:0000313" key="3">
    <source>
        <dbReference type="EMBL" id="OAQ89898.1"/>
    </source>
</evidence>
<dbReference type="PANTHER" id="PTHR12829">
    <property type="entry name" value="N6-ADENOSINE-METHYLTRANSFERASE"/>
    <property type="match status" value="1"/>
</dbReference>
<dbReference type="Pfam" id="PF05063">
    <property type="entry name" value="MT-A70"/>
    <property type="match status" value="1"/>
</dbReference>
<name>A0A179HJT8_PURLI</name>
<dbReference type="OMA" id="WWSWGDQ"/>
<dbReference type="KEGG" id="plj:28888436"/>
<dbReference type="EMBL" id="LSBI01000005">
    <property type="protein sequence ID" value="OAQ89898.1"/>
    <property type="molecule type" value="Genomic_DNA"/>
</dbReference>
<dbReference type="PANTHER" id="PTHR12829:SF4">
    <property type="entry name" value="N(6)-ADENINE-SPECIFIC METHYLTRANSFERASE METTL4"/>
    <property type="match status" value="1"/>
</dbReference>
<dbReference type="Proteomes" id="UP000078340">
    <property type="component" value="Unassembled WGS sequence"/>
</dbReference>
<feature type="region of interest" description="Disordered" evidence="2">
    <location>
        <begin position="47"/>
        <end position="99"/>
    </location>
</feature>
<dbReference type="GO" id="GO:0032259">
    <property type="term" value="P:methylation"/>
    <property type="evidence" value="ECO:0007669"/>
    <property type="project" value="InterPro"/>
</dbReference>
<dbReference type="InterPro" id="IPR002052">
    <property type="entry name" value="DNA_methylase_N6_adenine_CS"/>
</dbReference>
<organism evidence="3 4">
    <name type="scientific">Purpureocillium lilacinum</name>
    <name type="common">Paecilomyces lilacinus</name>
    <dbReference type="NCBI Taxonomy" id="33203"/>
    <lineage>
        <taxon>Eukaryota</taxon>
        <taxon>Fungi</taxon>
        <taxon>Dikarya</taxon>
        <taxon>Ascomycota</taxon>
        <taxon>Pezizomycotina</taxon>
        <taxon>Sordariomycetes</taxon>
        <taxon>Hypocreomycetidae</taxon>
        <taxon>Hypocreales</taxon>
        <taxon>Ophiocordycipitaceae</taxon>
        <taxon>Purpureocillium</taxon>
    </lineage>
</organism>
<feature type="compositionally biased region" description="Pro residues" evidence="2">
    <location>
        <begin position="65"/>
        <end position="76"/>
    </location>
</feature>
<dbReference type="GeneID" id="28888436"/>
<dbReference type="PROSITE" id="PS00092">
    <property type="entry name" value="N6_MTASE"/>
    <property type="match status" value="1"/>
</dbReference>
<dbReference type="GO" id="GO:0005634">
    <property type="term" value="C:nucleus"/>
    <property type="evidence" value="ECO:0007669"/>
    <property type="project" value="TreeGrafter"/>
</dbReference>
<dbReference type="GO" id="GO:0003676">
    <property type="term" value="F:nucleic acid binding"/>
    <property type="evidence" value="ECO:0007669"/>
    <property type="project" value="InterPro"/>
</dbReference>
<accession>A0A179HJT8</accession>
<dbReference type="PROSITE" id="PS51143">
    <property type="entry name" value="MT_A70"/>
    <property type="match status" value="1"/>
</dbReference>
<dbReference type="InterPro" id="IPR029063">
    <property type="entry name" value="SAM-dependent_MTases_sf"/>
</dbReference>
<reference evidence="3 4" key="1">
    <citation type="submission" date="2016-02" db="EMBL/GenBank/DDBJ databases">
        <title>Biosynthesis of antibiotic leucinostatins and their inhibition on Phytophthora in bio-control Purpureocillium lilacinum.</title>
        <authorList>
            <person name="Wang G."/>
            <person name="Liu Z."/>
            <person name="Lin R."/>
            <person name="Li E."/>
            <person name="Mao Z."/>
            <person name="Ling J."/>
            <person name="Yin W."/>
            <person name="Xie B."/>
        </authorList>
    </citation>
    <scope>NUCLEOTIDE SEQUENCE [LARGE SCALE GENOMIC DNA]</scope>
    <source>
        <strain evidence="3">PLFJ-1</strain>
    </source>
</reference>
<evidence type="ECO:0000256" key="2">
    <source>
        <dbReference type="SAM" id="MobiDB-lite"/>
    </source>
</evidence>
<dbReference type="GO" id="GO:0008168">
    <property type="term" value="F:methyltransferase activity"/>
    <property type="evidence" value="ECO:0007669"/>
    <property type="project" value="InterPro"/>
</dbReference>
<feature type="compositionally biased region" description="Polar residues" evidence="2">
    <location>
        <begin position="1"/>
        <end position="13"/>
    </location>
</feature>